<proteinExistence type="predicted"/>
<evidence type="ECO:0000313" key="1">
    <source>
        <dbReference type="EMBL" id="KAG0303665.1"/>
    </source>
</evidence>
<dbReference type="Gene3D" id="3.40.50.1010">
    <property type="entry name" value="5'-nuclease"/>
    <property type="match status" value="1"/>
</dbReference>
<evidence type="ECO:0008006" key="3">
    <source>
        <dbReference type="Google" id="ProtNLM"/>
    </source>
</evidence>
<keyword evidence="2" id="KW-1185">Reference proteome</keyword>
<dbReference type="OrthoDB" id="2433063at2759"/>
<comment type="caution">
    <text evidence="1">The sequence shown here is derived from an EMBL/GenBank/DDBJ whole genome shotgun (WGS) entry which is preliminary data.</text>
</comment>
<evidence type="ECO:0000313" key="2">
    <source>
        <dbReference type="Proteomes" id="UP000823405"/>
    </source>
</evidence>
<reference evidence="1" key="1">
    <citation type="journal article" date="2020" name="Fungal Divers.">
        <title>Resolving the Mortierellaceae phylogeny through synthesis of multi-gene phylogenetics and phylogenomics.</title>
        <authorList>
            <person name="Vandepol N."/>
            <person name="Liber J."/>
            <person name="Desiro A."/>
            <person name="Na H."/>
            <person name="Kennedy M."/>
            <person name="Barry K."/>
            <person name="Grigoriev I.V."/>
            <person name="Miller A.N."/>
            <person name="O'Donnell K."/>
            <person name="Stajich J.E."/>
            <person name="Bonito G."/>
        </authorList>
    </citation>
    <scope>NUCLEOTIDE SEQUENCE</scope>
    <source>
        <strain evidence="1">NVP60</strain>
    </source>
</reference>
<protein>
    <recommendedName>
        <fullName evidence="3">PIN domain-like protein</fullName>
    </recommendedName>
</protein>
<feature type="non-terminal residue" evidence="1">
    <location>
        <position position="191"/>
    </location>
</feature>
<dbReference type="Proteomes" id="UP000823405">
    <property type="component" value="Unassembled WGS sequence"/>
</dbReference>
<dbReference type="EMBL" id="JAAAIN010001380">
    <property type="protein sequence ID" value="KAG0303665.1"/>
    <property type="molecule type" value="Genomic_DNA"/>
</dbReference>
<organism evidence="1 2">
    <name type="scientific">Linnemannia gamsii</name>
    <dbReference type="NCBI Taxonomy" id="64522"/>
    <lineage>
        <taxon>Eukaryota</taxon>
        <taxon>Fungi</taxon>
        <taxon>Fungi incertae sedis</taxon>
        <taxon>Mucoromycota</taxon>
        <taxon>Mortierellomycotina</taxon>
        <taxon>Mortierellomycetes</taxon>
        <taxon>Mortierellales</taxon>
        <taxon>Mortierellaceae</taxon>
        <taxon>Linnemannia</taxon>
    </lineage>
</organism>
<dbReference type="AlphaFoldDB" id="A0A9P6UJ08"/>
<name>A0A9P6UJ08_9FUNG</name>
<dbReference type="InterPro" id="IPR029060">
    <property type="entry name" value="PIN-like_dom_sf"/>
</dbReference>
<gene>
    <name evidence="1" type="ORF">BGZ97_001810</name>
</gene>
<accession>A0A9P6UJ08</accession>
<dbReference type="SUPFAM" id="SSF88723">
    <property type="entry name" value="PIN domain-like"/>
    <property type="match status" value="1"/>
</dbReference>
<sequence length="191" mass="22279">MHHHLPDNPQPIVRVDVLSFFTKIRRVYTRHSDNKAKAHIILFEHIIKYGNPSHMVFYVDGAPAFEKKETHRKRNEKQVKALKNAKVAIETLSNRVMQGKPPTKQMFKNVESSLRGGFKWSLHDREDFVEFLRGRQLDARLCPTEADVAIAADCQPQDIILTQDFDFFAYDSVTTIWRPVGKWDEVKVLEY</sequence>